<accession>A0A0S1SHY1</accession>
<protein>
    <submittedName>
        <fullName evidence="1">Uncharacterized protein</fullName>
    </submittedName>
</protein>
<proteinExistence type="predicted"/>
<accession>A0A0S1SVG4</accession>
<reference evidence="1 2" key="2">
    <citation type="journal article" date="2016" name="PeerJ">
        <title>Analysis of five complete genome sequences for members of the class Peribacteria in the recently recognized Peregrinibacteria bacterial phylum.</title>
        <authorList>
            <person name="Anantharaman K."/>
            <person name="Brown C.T."/>
            <person name="Burstein D."/>
            <person name="Castelle C.J."/>
            <person name="Probst A.J."/>
            <person name="Thomas B.C."/>
            <person name="Williams K.H."/>
            <person name="Banfield J.F."/>
        </authorList>
    </citation>
    <scope>NUCLEOTIDE SEQUENCE [LARGE SCALE GENOMIC DNA]</scope>
    <source>
        <strain evidence="1">RIFOXYD1_FULL_PER-ii_59_16</strain>
    </source>
</reference>
<evidence type="ECO:0000313" key="1">
    <source>
        <dbReference type="EMBL" id="ALM12790.1"/>
    </source>
</evidence>
<accession>A0A0S1SJ01</accession>
<sequence length="41" mass="4261">MVSIFLVVVSVDAMKLFAAKRWVALTGPNAGAAPLKGKESS</sequence>
<evidence type="ECO:0000313" key="2">
    <source>
        <dbReference type="Proteomes" id="UP000069135"/>
    </source>
</evidence>
<accession>A0A0S1SQK6</accession>
<organism evidence="1 2">
    <name type="scientific">Candidatus Peribacter riflensis</name>
    <dbReference type="NCBI Taxonomy" id="1735162"/>
    <lineage>
        <taxon>Bacteria</taxon>
        <taxon>Candidatus Peregrinibacteriota</taxon>
        <taxon>Candidatus Peribacteria</taxon>
        <taxon>Candidatus Peribacterales</taxon>
        <taxon>Candidatus Peribacteraceae</taxon>
        <taxon>Candidatus Peribacter</taxon>
    </lineage>
</organism>
<dbReference type="KEGG" id="prf:PeribacterA2_0087"/>
<name>A0A0S1SHY1_9BACT</name>
<dbReference type="AlphaFoldDB" id="A0A0S1SHY1"/>
<reference evidence="2" key="1">
    <citation type="submission" date="2015-10" db="EMBL/GenBank/DDBJ databases">
        <title>Analysis of five complete genome sequences for members of the class Peribacteria in the recently recognized Peregrinibacteria bacterial phylum.</title>
        <authorList>
            <person name="Anantharaman K."/>
            <person name="Brown C.T."/>
            <person name="Burstein D."/>
            <person name="Castelle C.J."/>
            <person name="Probst A.J."/>
            <person name="Thomas B.C."/>
            <person name="Williams K.H."/>
            <person name="Banfield J.F."/>
        </authorList>
    </citation>
    <scope>NUCLEOTIDE SEQUENCE [LARGE SCALE GENOMIC DNA]</scope>
</reference>
<accession>A0A0S1SN11</accession>
<dbReference type="EMBL" id="CP013065">
    <property type="protein sequence ID" value="ALM12790.1"/>
    <property type="molecule type" value="Genomic_DNA"/>
</dbReference>
<dbReference type="Proteomes" id="UP000069135">
    <property type="component" value="Chromosome"/>
</dbReference>
<gene>
    <name evidence="1" type="ORF">PeribacterD1_0087</name>
</gene>